<dbReference type="PANTHER" id="PTHR39430">
    <property type="entry name" value="MEMBRANE-ASSOCIATED PROTEASE-RELATED"/>
    <property type="match status" value="1"/>
</dbReference>
<keyword evidence="4" id="KW-0378">Hydrolase</keyword>
<evidence type="ECO:0000313" key="6">
    <source>
        <dbReference type="Proteomes" id="UP000186883"/>
    </source>
</evidence>
<evidence type="ECO:0000313" key="4">
    <source>
        <dbReference type="EMBL" id="OKA03428.1"/>
    </source>
</evidence>
<feature type="transmembrane region" description="Helical" evidence="1">
    <location>
        <begin position="115"/>
        <end position="137"/>
    </location>
</feature>
<dbReference type="Pfam" id="PF02517">
    <property type="entry name" value="Rce1-like"/>
    <property type="match status" value="1"/>
</dbReference>
<accession>A0A154MFR5</accession>
<keyword evidence="1" id="KW-1133">Transmembrane helix</keyword>
<dbReference type="GO" id="GO:0006508">
    <property type="term" value="P:proteolysis"/>
    <property type="evidence" value="ECO:0007669"/>
    <property type="project" value="UniProtKB-KW"/>
</dbReference>
<name>A0A154MFR5_9PSEU</name>
<dbReference type="PANTHER" id="PTHR39430:SF1">
    <property type="entry name" value="PROTEASE"/>
    <property type="match status" value="1"/>
</dbReference>
<dbReference type="EMBL" id="LOBU02000032">
    <property type="protein sequence ID" value="OKA03428.1"/>
    <property type="molecule type" value="Genomic_DNA"/>
</dbReference>
<dbReference type="GO" id="GO:0004175">
    <property type="term" value="F:endopeptidase activity"/>
    <property type="evidence" value="ECO:0007669"/>
    <property type="project" value="UniProtKB-ARBA"/>
</dbReference>
<keyword evidence="1" id="KW-0812">Transmembrane</keyword>
<dbReference type="OrthoDB" id="193898at2"/>
<feature type="domain" description="CAAX prenyl protease 2/Lysostaphin resistance protein A-like" evidence="2">
    <location>
        <begin position="118"/>
        <end position="210"/>
    </location>
</feature>
<dbReference type="GO" id="GO:0080120">
    <property type="term" value="P:CAAX-box protein maturation"/>
    <property type="evidence" value="ECO:0007669"/>
    <property type="project" value="UniProtKB-ARBA"/>
</dbReference>
<comment type="caution">
    <text evidence="3">The sequence shown here is derived from an EMBL/GenBank/DDBJ whole genome shotgun (WGS) entry which is preliminary data.</text>
</comment>
<evidence type="ECO:0000256" key="1">
    <source>
        <dbReference type="SAM" id="Phobius"/>
    </source>
</evidence>
<dbReference type="AlphaFoldDB" id="A0A154MFR5"/>
<keyword evidence="6" id="KW-1185">Reference proteome</keyword>
<feature type="transmembrane region" description="Helical" evidence="1">
    <location>
        <begin position="47"/>
        <end position="68"/>
    </location>
</feature>
<gene>
    <name evidence="4" type="ORF">ATP06_0236220</name>
    <name evidence="3" type="ORF">AVL48_36860</name>
</gene>
<evidence type="ECO:0000313" key="5">
    <source>
        <dbReference type="Proteomes" id="UP000076321"/>
    </source>
</evidence>
<reference evidence="3 5" key="1">
    <citation type="submission" date="2015-12" db="EMBL/GenBank/DDBJ databases">
        <title>Amycolatopsis regifaucium genome sequencing and assembly.</title>
        <authorList>
            <person name="Mayilraj S."/>
        </authorList>
    </citation>
    <scope>NUCLEOTIDE SEQUENCE [LARGE SCALE GENOMIC DNA]</scope>
    <source>
        <strain evidence="3 5">GY080</strain>
    </source>
</reference>
<feature type="transmembrane region" description="Helical" evidence="1">
    <location>
        <begin position="149"/>
        <end position="168"/>
    </location>
</feature>
<feature type="transmembrane region" description="Helical" evidence="1">
    <location>
        <begin position="20"/>
        <end position="41"/>
    </location>
</feature>
<feature type="transmembrane region" description="Helical" evidence="1">
    <location>
        <begin position="80"/>
        <end position="103"/>
    </location>
</feature>
<dbReference type="RefSeq" id="WP_061990070.1">
    <property type="nucleotide sequence ID" value="NZ_FOPQ01000032.1"/>
</dbReference>
<feature type="transmembrane region" description="Helical" evidence="1">
    <location>
        <begin position="174"/>
        <end position="195"/>
    </location>
</feature>
<dbReference type="InterPro" id="IPR003675">
    <property type="entry name" value="Rce1/LyrA-like_dom"/>
</dbReference>
<proteinExistence type="predicted"/>
<feature type="transmembrane region" description="Helical" evidence="1">
    <location>
        <begin position="249"/>
        <end position="267"/>
    </location>
</feature>
<protein>
    <submittedName>
        <fullName evidence="4">CAAX protease family protein</fullName>
    </submittedName>
    <submittedName>
        <fullName evidence="3">Peptidase</fullName>
    </submittedName>
</protein>
<dbReference type="Proteomes" id="UP000186883">
    <property type="component" value="Unassembled WGS sequence"/>
</dbReference>
<evidence type="ECO:0000259" key="2">
    <source>
        <dbReference type="Pfam" id="PF02517"/>
    </source>
</evidence>
<organism evidence="3 5">
    <name type="scientific">Amycolatopsis regifaucium</name>
    <dbReference type="NCBI Taxonomy" id="546365"/>
    <lineage>
        <taxon>Bacteria</taxon>
        <taxon>Bacillati</taxon>
        <taxon>Actinomycetota</taxon>
        <taxon>Actinomycetes</taxon>
        <taxon>Pseudonocardiales</taxon>
        <taxon>Pseudonocardiaceae</taxon>
        <taxon>Amycolatopsis</taxon>
    </lineage>
</organism>
<sequence length="278" mass="28601">MHTRSIAPADHQPGRAGRILRFPIVWALVGIVGVGGVSALSSGGSPVLAVVGAVAAVAVYWAVMRYVARRGTPEIATARAGVHALLGVGLGFLFIAVSVLMVMTEFSFTWASGGAMATVVSIVGVQLGAAVTEELLFRGLLLQGLERLCGSWAALAITAVLFGAIHLANPGATLWTGFAIAVEAGVLLGATFLWLRSLWAAVGLHFAWNTTVGLLGLPVSGHASPGLLIAEPTGPELVTGGQFGIEGSIVPVVVSLLLAVPMLIAAHKRGNLVPMRRR</sequence>
<keyword evidence="4" id="KW-0645">Protease</keyword>
<dbReference type="Proteomes" id="UP000076321">
    <property type="component" value="Unassembled WGS sequence"/>
</dbReference>
<reference evidence="4 6" key="2">
    <citation type="submission" date="2016-11" db="EMBL/GenBank/DDBJ databases">
        <title>Genome sequencing of Amycolatopsis regifaucium.</title>
        <authorList>
            <person name="Mayilraj S."/>
            <person name="Kaur N."/>
        </authorList>
    </citation>
    <scope>NUCLEOTIDE SEQUENCE [LARGE SCALE GENOMIC DNA]</scope>
    <source>
        <strain evidence="4 6">GY080</strain>
    </source>
</reference>
<evidence type="ECO:0000313" key="3">
    <source>
        <dbReference type="EMBL" id="KZB83030.1"/>
    </source>
</evidence>
<feature type="transmembrane region" description="Helical" evidence="1">
    <location>
        <begin position="207"/>
        <end position="229"/>
    </location>
</feature>
<dbReference type="EMBL" id="LQCI01000026">
    <property type="protein sequence ID" value="KZB83030.1"/>
    <property type="molecule type" value="Genomic_DNA"/>
</dbReference>
<keyword evidence="1" id="KW-0472">Membrane</keyword>